<dbReference type="Pfam" id="PF13669">
    <property type="entry name" value="Glyoxalase_4"/>
    <property type="match status" value="1"/>
</dbReference>
<organism evidence="3">
    <name type="scientific">marine sediment metagenome</name>
    <dbReference type="NCBI Taxonomy" id="412755"/>
    <lineage>
        <taxon>unclassified sequences</taxon>
        <taxon>metagenomes</taxon>
        <taxon>ecological metagenomes</taxon>
    </lineage>
</organism>
<reference evidence="3" key="1">
    <citation type="journal article" date="2015" name="Nature">
        <title>Complex archaea that bridge the gap between prokaryotes and eukaryotes.</title>
        <authorList>
            <person name="Spang A."/>
            <person name="Saw J.H."/>
            <person name="Jorgensen S.L."/>
            <person name="Zaremba-Niedzwiedzka K."/>
            <person name="Martijn J."/>
            <person name="Lind A.E."/>
            <person name="van Eijk R."/>
            <person name="Schleper C."/>
            <person name="Guy L."/>
            <person name="Ettema T.J."/>
        </authorList>
    </citation>
    <scope>NUCLEOTIDE SEQUENCE</scope>
</reference>
<accession>A0A0F9FQ07</accession>
<dbReference type="InterPro" id="IPR051785">
    <property type="entry name" value="MMCE/EMCE_epimerase"/>
</dbReference>
<evidence type="ECO:0000259" key="2">
    <source>
        <dbReference type="PROSITE" id="PS51819"/>
    </source>
</evidence>
<protein>
    <recommendedName>
        <fullName evidence="2">VOC domain-containing protein</fullName>
    </recommendedName>
</protein>
<dbReference type="GO" id="GO:0046872">
    <property type="term" value="F:metal ion binding"/>
    <property type="evidence" value="ECO:0007669"/>
    <property type="project" value="UniProtKB-KW"/>
</dbReference>
<gene>
    <name evidence="3" type="ORF">LCGC14_1922940</name>
</gene>
<dbReference type="SUPFAM" id="SSF54593">
    <property type="entry name" value="Glyoxalase/Bleomycin resistance protein/Dihydroxybiphenyl dioxygenase"/>
    <property type="match status" value="1"/>
</dbReference>
<dbReference type="GO" id="GO:0004493">
    <property type="term" value="F:methylmalonyl-CoA epimerase activity"/>
    <property type="evidence" value="ECO:0007669"/>
    <property type="project" value="TreeGrafter"/>
</dbReference>
<dbReference type="Gene3D" id="3.10.180.10">
    <property type="entry name" value="2,3-Dihydroxybiphenyl 1,2-Dioxygenase, domain 1"/>
    <property type="match status" value="1"/>
</dbReference>
<dbReference type="PANTHER" id="PTHR43048">
    <property type="entry name" value="METHYLMALONYL-COA EPIMERASE"/>
    <property type="match status" value="1"/>
</dbReference>
<name>A0A0F9FQ07_9ZZZZ</name>
<dbReference type="AlphaFoldDB" id="A0A0F9FQ07"/>
<evidence type="ECO:0000256" key="1">
    <source>
        <dbReference type="ARBA" id="ARBA00022723"/>
    </source>
</evidence>
<dbReference type="InterPro" id="IPR037523">
    <property type="entry name" value="VOC_core"/>
</dbReference>
<dbReference type="InterPro" id="IPR029068">
    <property type="entry name" value="Glyas_Bleomycin-R_OHBP_Dase"/>
</dbReference>
<sequence length="138" mass="15415">MKFLKKIDHIGIVVEDLQGAMADFSDRLGLECDEQVALEDTGIRMAFYSLGEGQMELVEFQKPIDGMDPIVTRPGKGVHHLAFQVDDIHEAITEMTKKGMKLVKGFPRKGGHGLVAFFYPIEGWDLLIEVCQPAKPKD</sequence>
<evidence type="ECO:0000313" key="3">
    <source>
        <dbReference type="EMBL" id="KKL88614.1"/>
    </source>
</evidence>
<dbReference type="EMBL" id="LAZR01020514">
    <property type="protein sequence ID" value="KKL88614.1"/>
    <property type="molecule type" value="Genomic_DNA"/>
</dbReference>
<dbReference type="PANTHER" id="PTHR43048:SF3">
    <property type="entry name" value="METHYLMALONYL-COA EPIMERASE, MITOCHONDRIAL"/>
    <property type="match status" value="1"/>
</dbReference>
<proteinExistence type="predicted"/>
<feature type="domain" description="VOC" evidence="2">
    <location>
        <begin position="6"/>
        <end position="133"/>
    </location>
</feature>
<keyword evidence="1" id="KW-0479">Metal-binding</keyword>
<dbReference type="PROSITE" id="PS51819">
    <property type="entry name" value="VOC"/>
    <property type="match status" value="1"/>
</dbReference>
<dbReference type="GO" id="GO:0046491">
    <property type="term" value="P:L-methylmalonyl-CoA metabolic process"/>
    <property type="evidence" value="ECO:0007669"/>
    <property type="project" value="TreeGrafter"/>
</dbReference>
<comment type="caution">
    <text evidence="3">The sequence shown here is derived from an EMBL/GenBank/DDBJ whole genome shotgun (WGS) entry which is preliminary data.</text>
</comment>